<dbReference type="PANTHER" id="PTHR30290:SF9">
    <property type="entry name" value="OLIGOPEPTIDE-BINDING PROTEIN APPA"/>
    <property type="match status" value="1"/>
</dbReference>
<dbReference type="InterPro" id="IPR030678">
    <property type="entry name" value="Peptide/Ni-bd"/>
</dbReference>
<accession>A0A0H3D3H1</accession>
<dbReference type="Proteomes" id="UP000000328">
    <property type="component" value="Chromosome"/>
</dbReference>
<dbReference type="OrthoDB" id="9764591at2"/>
<dbReference type="InterPro" id="IPR039424">
    <property type="entry name" value="SBP_5"/>
</dbReference>
<evidence type="ECO:0000313" key="5">
    <source>
        <dbReference type="EMBL" id="ADJ45520.1"/>
    </source>
</evidence>
<name>A0A0H3D3H1_AMYMU</name>
<comment type="similarity">
    <text evidence="1">Belongs to the bacterial solute-binding protein 5 family.</text>
</comment>
<sequence>MLAAIAATTLVTGCGSSDSGSAADSTLVAYTGQSGDYQINFNPFSSSTMEGPGTIFEPLFFYNITQDAKPVPLLGTDFAWNADGTQLLVTLRSNVKFSDGTPFTAKDVAFTLDMVAKNKTINTTGYDGQAVATDDTHVRITFSKPAFMQGAQVLGKTFIVPQHLWSKIPDPANDVIAQPVGTGPFVLEEFKPQAFTFKANPGYWGGEPAVKRIRYLALAGNQSGADALASKQIDWQTGPVPEIKNVSKNYPGYQAITVPMNQMNLTTCSNAALGCTGPQTDPAVRKAIYYAINRTQLNALAFEDTASDISPGFTLLGRDAKYVSPKLRERLAPKAPDLARSTGLLQGAGYAKGPDGVFAKDGKPLELTVQVPSGWTDYITAITTMAQQLQPAGIKLTAQQVSYNEWADARVRGRFQLLIDAMNQGPSADPFYDYNYYFSTETTAKVGESAYPNYSRYSDAEVDAALNAVKGIDSTDAAKRQPYFDVVQTRAEQDMPYIPILTGGTTSEYHSAKFTGWPAKDNLYAFPAVWSRPDQAQIYKTLKPAGQ</sequence>
<reference evidence="5 6" key="1">
    <citation type="journal article" date="2010" name="Cell Res.">
        <title>Complete genome sequence of the rifamycin SV-producing Amycolatopsis mediterranei U32 revealed its genetic characteristics in phylogeny and metabolism.</title>
        <authorList>
            <person name="Zhao W."/>
            <person name="Zhong Y."/>
            <person name="Yuan H."/>
            <person name="Wang J."/>
            <person name="Zheng H."/>
            <person name="Wang Y."/>
            <person name="Cen X."/>
            <person name="Xu F."/>
            <person name="Bai J."/>
            <person name="Han X."/>
            <person name="Lu G."/>
            <person name="Zhu Y."/>
            <person name="Shao Z."/>
            <person name="Yan H."/>
            <person name="Li C."/>
            <person name="Peng N."/>
            <person name="Zhang Z."/>
            <person name="Zhang Y."/>
            <person name="Lin W."/>
            <person name="Fan Y."/>
            <person name="Qin Z."/>
            <person name="Hu Y."/>
            <person name="Zhu B."/>
            <person name="Wang S."/>
            <person name="Ding X."/>
            <person name="Zhao G.P."/>
        </authorList>
    </citation>
    <scope>NUCLEOTIDE SEQUENCE [LARGE SCALE GENOMIC DNA]</scope>
    <source>
        <strain evidence="6">U-32</strain>
    </source>
</reference>
<organism evidence="5 6">
    <name type="scientific">Amycolatopsis mediterranei (strain U-32)</name>
    <dbReference type="NCBI Taxonomy" id="749927"/>
    <lineage>
        <taxon>Bacteria</taxon>
        <taxon>Bacillati</taxon>
        <taxon>Actinomycetota</taxon>
        <taxon>Actinomycetes</taxon>
        <taxon>Pseudonocardiales</taxon>
        <taxon>Pseudonocardiaceae</taxon>
        <taxon>Amycolatopsis</taxon>
    </lineage>
</organism>
<dbReference type="Gene3D" id="3.40.190.10">
    <property type="entry name" value="Periplasmic binding protein-like II"/>
    <property type="match status" value="1"/>
</dbReference>
<dbReference type="PANTHER" id="PTHR30290">
    <property type="entry name" value="PERIPLASMIC BINDING COMPONENT OF ABC TRANSPORTER"/>
    <property type="match status" value="1"/>
</dbReference>
<dbReference type="HOGENOM" id="CLU_017028_8_3_11"/>
<dbReference type="PIRSF" id="PIRSF002741">
    <property type="entry name" value="MppA"/>
    <property type="match status" value="1"/>
</dbReference>
<dbReference type="PATRIC" id="fig|749927.5.peg.3869"/>
<evidence type="ECO:0000256" key="1">
    <source>
        <dbReference type="ARBA" id="ARBA00005695"/>
    </source>
</evidence>
<dbReference type="InterPro" id="IPR000914">
    <property type="entry name" value="SBP_5_dom"/>
</dbReference>
<dbReference type="EMBL" id="CP002000">
    <property type="protein sequence ID" value="ADJ45520.1"/>
    <property type="molecule type" value="Genomic_DNA"/>
</dbReference>
<keyword evidence="3" id="KW-0732">Signal</keyword>
<evidence type="ECO:0000313" key="6">
    <source>
        <dbReference type="Proteomes" id="UP000000328"/>
    </source>
</evidence>
<dbReference type="GO" id="GO:0015833">
    <property type="term" value="P:peptide transport"/>
    <property type="evidence" value="ECO:0007669"/>
    <property type="project" value="TreeGrafter"/>
</dbReference>
<dbReference type="GO" id="GO:0043190">
    <property type="term" value="C:ATP-binding cassette (ABC) transporter complex"/>
    <property type="evidence" value="ECO:0007669"/>
    <property type="project" value="InterPro"/>
</dbReference>
<keyword evidence="2" id="KW-0813">Transport</keyword>
<dbReference type="AlphaFoldDB" id="A0A0H3D3H1"/>
<dbReference type="KEGG" id="amd:AMED_3741"/>
<feature type="domain" description="Solute-binding protein family 5" evidence="4">
    <location>
        <begin position="69"/>
        <end position="440"/>
    </location>
</feature>
<dbReference type="Pfam" id="PF00496">
    <property type="entry name" value="SBP_bac_5"/>
    <property type="match status" value="1"/>
</dbReference>
<protein>
    <submittedName>
        <fullName evidence="5">Periplasmic substrate-binding component of ABC-type dipeptide/oligopeptide transport system</fullName>
    </submittedName>
</protein>
<dbReference type="GO" id="GO:0042597">
    <property type="term" value="C:periplasmic space"/>
    <property type="evidence" value="ECO:0007669"/>
    <property type="project" value="UniProtKB-ARBA"/>
</dbReference>
<dbReference type="GO" id="GO:1904680">
    <property type="term" value="F:peptide transmembrane transporter activity"/>
    <property type="evidence" value="ECO:0007669"/>
    <property type="project" value="TreeGrafter"/>
</dbReference>
<evidence type="ECO:0000256" key="3">
    <source>
        <dbReference type="ARBA" id="ARBA00022729"/>
    </source>
</evidence>
<evidence type="ECO:0000259" key="4">
    <source>
        <dbReference type="Pfam" id="PF00496"/>
    </source>
</evidence>
<dbReference type="eggNOG" id="COG0747">
    <property type="taxonomic scope" value="Bacteria"/>
</dbReference>
<evidence type="ECO:0000256" key="2">
    <source>
        <dbReference type="ARBA" id="ARBA00022448"/>
    </source>
</evidence>
<proteinExistence type="inferred from homology"/>
<dbReference type="Gene3D" id="3.90.76.10">
    <property type="entry name" value="Dipeptide-binding Protein, Domain 1"/>
    <property type="match status" value="1"/>
</dbReference>
<dbReference type="CDD" id="cd08509">
    <property type="entry name" value="PBP2_TmCBP_oligosaccharides_like"/>
    <property type="match status" value="1"/>
</dbReference>
<gene>
    <name evidence="5" type="ordered locus">AMED_3741</name>
</gene>
<dbReference type="Gene3D" id="3.10.105.10">
    <property type="entry name" value="Dipeptide-binding Protein, Domain 3"/>
    <property type="match status" value="1"/>
</dbReference>
<dbReference type="SUPFAM" id="SSF53850">
    <property type="entry name" value="Periplasmic binding protein-like II"/>
    <property type="match status" value="1"/>
</dbReference>